<proteinExistence type="predicted"/>
<dbReference type="AlphaFoldDB" id="A0A9D3LI71"/>
<accession>A0A9D3LI71</accession>
<gene>
    <name evidence="2" type="ORF">ANANG_G00310440</name>
</gene>
<evidence type="ECO:0000256" key="1">
    <source>
        <dbReference type="SAM" id="MobiDB-lite"/>
    </source>
</evidence>
<dbReference type="EMBL" id="JAFIRN010000019">
    <property type="protein sequence ID" value="KAG5830421.1"/>
    <property type="molecule type" value="Genomic_DNA"/>
</dbReference>
<feature type="compositionally biased region" description="Polar residues" evidence="1">
    <location>
        <begin position="45"/>
        <end position="74"/>
    </location>
</feature>
<sequence length="85" mass="9438">MCCTTTVLDRKLVCRSRKSPDGGAVEIKKLTPQKWKREEEESGLEPSTSAFKPHVNATTPPSCPGSQSVVSSALQRHYQSDKTYR</sequence>
<keyword evidence="3" id="KW-1185">Reference proteome</keyword>
<comment type="caution">
    <text evidence="2">The sequence shown here is derived from an EMBL/GenBank/DDBJ whole genome shotgun (WGS) entry which is preliminary data.</text>
</comment>
<organism evidence="2 3">
    <name type="scientific">Anguilla anguilla</name>
    <name type="common">European freshwater eel</name>
    <name type="synonym">Muraena anguilla</name>
    <dbReference type="NCBI Taxonomy" id="7936"/>
    <lineage>
        <taxon>Eukaryota</taxon>
        <taxon>Metazoa</taxon>
        <taxon>Chordata</taxon>
        <taxon>Craniata</taxon>
        <taxon>Vertebrata</taxon>
        <taxon>Euteleostomi</taxon>
        <taxon>Actinopterygii</taxon>
        <taxon>Neopterygii</taxon>
        <taxon>Teleostei</taxon>
        <taxon>Anguilliformes</taxon>
        <taxon>Anguillidae</taxon>
        <taxon>Anguilla</taxon>
    </lineage>
</organism>
<feature type="region of interest" description="Disordered" evidence="1">
    <location>
        <begin position="17"/>
        <end position="85"/>
    </location>
</feature>
<evidence type="ECO:0000313" key="3">
    <source>
        <dbReference type="Proteomes" id="UP001044222"/>
    </source>
</evidence>
<protein>
    <submittedName>
        <fullName evidence="2">Uncharacterized protein</fullName>
    </submittedName>
</protein>
<dbReference type="Proteomes" id="UP001044222">
    <property type="component" value="Chromosome 19"/>
</dbReference>
<name>A0A9D3LI71_ANGAN</name>
<reference evidence="2" key="1">
    <citation type="submission" date="2021-01" db="EMBL/GenBank/DDBJ databases">
        <title>A chromosome-scale assembly of European eel, Anguilla anguilla.</title>
        <authorList>
            <person name="Henkel C."/>
            <person name="Jong-Raadsen S.A."/>
            <person name="Dufour S."/>
            <person name="Weltzien F.-A."/>
            <person name="Palstra A.P."/>
            <person name="Pelster B."/>
            <person name="Spaink H.P."/>
            <person name="Van Den Thillart G.E."/>
            <person name="Jansen H."/>
            <person name="Zahm M."/>
            <person name="Klopp C."/>
            <person name="Cedric C."/>
            <person name="Louis A."/>
            <person name="Berthelot C."/>
            <person name="Parey E."/>
            <person name="Roest Crollius H."/>
            <person name="Montfort J."/>
            <person name="Robinson-Rechavi M."/>
            <person name="Bucao C."/>
            <person name="Bouchez O."/>
            <person name="Gislard M."/>
            <person name="Lluch J."/>
            <person name="Milhes M."/>
            <person name="Lampietro C."/>
            <person name="Lopez Roques C."/>
            <person name="Donnadieu C."/>
            <person name="Braasch I."/>
            <person name="Desvignes T."/>
            <person name="Postlethwait J."/>
            <person name="Bobe J."/>
            <person name="Guiguen Y."/>
            <person name="Dirks R."/>
        </authorList>
    </citation>
    <scope>NUCLEOTIDE SEQUENCE</scope>
    <source>
        <strain evidence="2">Tag_6206</strain>
        <tissue evidence="2">Liver</tissue>
    </source>
</reference>
<evidence type="ECO:0000313" key="2">
    <source>
        <dbReference type="EMBL" id="KAG5830421.1"/>
    </source>
</evidence>